<evidence type="ECO:0000256" key="1">
    <source>
        <dbReference type="SAM" id="Phobius"/>
    </source>
</evidence>
<keyword evidence="1" id="KW-1133">Transmembrane helix</keyword>
<feature type="transmembrane region" description="Helical" evidence="1">
    <location>
        <begin position="365"/>
        <end position="385"/>
    </location>
</feature>
<feature type="transmembrane region" description="Helical" evidence="1">
    <location>
        <begin position="272"/>
        <end position="291"/>
    </location>
</feature>
<feature type="transmembrane region" description="Helical" evidence="1">
    <location>
        <begin position="244"/>
        <end position="266"/>
    </location>
</feature>
<reference evidence="2 3" key="1">
    <citation type="submission" date="2024-02" db="EMBL/GenBank/DDBJ databases">
        <authorList>
            <consortium name="ELIXIR-Norway"/>
            <consortium name="Elixir Norway"/>
        </authorList>
    </citation>
    <scope>NUCLEOTIDE SEQUENCE [LARGE SCALE GENOMIC DNA]</scope>
</reference>
<evidence type="ECO:0000313" key="3">
    <source>
        <dbReference type="Proteomes" id="UP001497444"/>
    </source>
</evidence>
<feature type="transmembrane region" description="Helical" evidence="1">
    <location>
        <begin position="397"/>
        <end position="419"/>
    </location>
</feature>
<keyword evidence="1" id="KW-0812">Transmembrane</keyword>
<sequence>MDLKALLLIQGVIVATYLSTFVAARQLSPEPSASSPSASSSSSSLCSRALATTLWGAGFAFFSLMADAWPASKAYTSLSPEEPSLRNRLKAFVIIPTKAPLFGIGMILVRMFNTFRFRQIRRTSPNPELGSGTMSMCHKLRRNDILVILFGFNQKRGFLRSTRILADTYIVLGMSRSTKLPPTHIHTKICAVKEDRMADALTLGHKTDENSCLTHLNKAGKLALLESSILPDYKQLRFLDGRSGIATLIICVQALGYVTSIVYRAIHHFPVSPIEAIGFAFSLLVIVRSLLESVGVICQNPLVIYLNPAQEQEMLDKCESTRWSDVDDRKCENAAMVGTVVVVSVVVAFTTLVEWHVLRTSWLDAIGPIIFLLSLITQLFSIIIFSKDLDTSIWRFLLFYGGLMISFGGIVVSMVATILNWQTSKFDSRTPSVIHNLPFLG</sequence>
<accession>A0ABP0WS08</accession>
<organism evidence="2 3">
    <name type="scientific">Sphagnum jensenii</name>
    <dbReference type="NCBI Taxonomy" id="128206"/>
    <lineage>
        <taxon>Eukaryota</taxon>
        <taxon>Viridiplantae</taxon>
        <taxon>Streptophyta</taxon>
        <taxon>Embryophyta</taxon>
        <taxon>Bryophyta</taxon>
        <taxon>Sphagnophytina</taxon>
        <taxon>Sphagnopsida</taxon>
        <taxon>Sphagnales</taxon>
        <taxon>Sphagnaceae</taxon>
        <taxon>Sphagnum</taxon>
    </lineage>
</organism>
<keyword evidence="3" id="KW-1185">Reference proteome</keyword>
<gene>
    <name evidence="2" type="ORF">CSSPJE1EN1_LOCUS15137</name>
</gene>
<feature type="transmembrane region" description="Helical" evidence="1">
    <location>
        <begin position="89"/>
        <end position="112"/>
    </location>
</feature>
<name>A0ABP0WS08_9BRYO</name>
<keyword evidence="1" id="KW-0472">Membrane</keyword>
<dbReference type="Proteomes" id="UP001497444">
    <property type="component" value="Chromosome 2"/>
</dbReference>
<evidence type="ECO:0000313" key="2">
    <source>
        <dbReference type="EMBL" id="CAK9269659.1"/>
    </source>
</evidence>
<protein>
    <submittedName>
        <fullName evidence="2">Uncharacterized protein</fullName>
    </submittedName>
</protein>
<dbReference type="EMBL" id="OZ020097">
    <property type="protein sequence ID" value="CAK9269659.1"/>
    <property type="molecule type" value="Genomic_DNA"/>
</dbReference>
<feature type="transmembrane region" description="Helical" evidence="1">
    <location>
        <begin position="6"/>
        <end position="24"/>
    </location>
</feature>
<proteinExistence type="predicted"/>
<feature type="transmembrane region" description="Helical" evidence="1">
    <location>
        <begin position="334"/>
        <end position="353"/>
    </location>
</feature>